<sequence>MTSFENRRSLLRFAATLPFAFAFKARAADTSEARSVEGQLAKLEQTAGGRLGVSALNTANGTWIGHRADERFPFCSTFKVILSGAILARSTQAAGFMQQRIHYAQSDVVHYSAVTAEHIGDGMTVAELCAAAIQHSDNTAANLLIKLLGGTDAVTAYARLIGNDVFRLDRLETSLNDAVPGDPRDTATPASMVRSLHTLTLGDTLPIAQRTQLLDWLRGNQMGSKRIGAALPAGWTMGDKTGTGDYGTANDLAVIWPPSRPPLILGIYHTQPGQDAKARDDVVAAAARIVVGAVG</sequence>
<dbReference type="OrthoDB" id="9784149at2"/>
<dbReference type="InterPro" id="IPR023650">
    <property type="entry name" value="Beta-lactam_class-A_AS"/>
</dbReference>
<dbReference type="Pfam" id="PF13354">
    <property type="entry name" value="Beta-lactamase2"/>
    <property type="match status" value="1"/>
</dbReference>
<evidence type="ECO:0000313" key="9">
    <source>
        <dbReference type="EMBL" id="SIO58789.1"/>
    </source>
</evidence>
<dbReference type="EC" id="3.5.2.6" evidence="3 6"/>
<evidence type="ECO:0000313" key="10">
    <source>
        <dbReference type="Proteomes" id="UP000185151"/>
    </source>
</evidence>
<dbReference type="EMBL" id="FSRU01000002">
    <property type="protein sequence ID" value="SIO58789.1"/>
    <property type="molecule type" value="Genomic_DNA"/>
</dbReference>
<comment type="similarity">
    <text evidence="2 6">Belongs to the class-A beta-lactamase family.</text>
</comment>
<organism evidence="9 10">
    <name type="scientific">Paraburkholderia phenazinium</name>
    <dbReference type="NCBI Taxonomy" id="60549"/>
    <lineage>
        <taxon>Bacteria</taxon>
        <taxon>Pseudomonadati</taxon>
        <taxon>Pseudomonadota</taxon>
        <taxon>Betaproteobacteria</taxon>
        <taxon>Burkholderiales</taxon>
        <taxon>Burkholderiaceae</taxon>
        <taxon>Paraburkholderia</taxon>
    </lineage>
</organism>
<reference evidence="9 10" key="1">
    <citation type="submission" date="2016-11" db="EMBL/GenBank/DDBJ databases">
        <authorList>
            <person name="Jaros S."/>
            <person name="Januszkiewicz K."/>
            <person name="Wedrychowicz H."/>
        </authorList>
    </citation>
    <scope>NUCLEOTIDE SEQUENCE [LARGE SCALE GENOMIC DNA]</scope>
    <source>
        <strain evidence="9 10">GAS95</strain>
    </source>
</reference>
<feature type="chain" id="PRO_5012319999" description="Beta-lactamase" evidence="7">
    <location>
        <begin position="28"/>
        <end position="295"/>
    </location>
</feature>
<dbReference type="SUPFAM" id="SSF56601">
    <property type="entry name" value="beta-lactamase/transpeptidase-like"/>
    <property type="match status" value="1"/>
</dbReference>
<dbReference type="GO" id="GO:0008800">
    <property type="term" value="F:beta-lactamase activity"/>
    <property type="evidence" value="ECO:0007669"/>
    <property type="project" value="UniProtKB-UniRule"/>
</dbReference>
<comment type="catalytic activity">
    <reaction evidence="1 6">
        <text>a beta-lactam + H2O = a substituted beta-amino acid</text>
        <dbReference type="Rhea" id="RHEA:20401"/>
        <dbReference type="ChEBI" id="CHEBI:15377"/>
        <dbReference type="ChEBI" id="CHEBI:35627"/>
        <dbReference type="ChEBI" id="CHEBI:140347"/>
        <dbReference type="EC" id="3.5.2.6"/>
    </reaction>
</comment>
<name>A0A1N6KQG6_9BURK</name>
<evidence type="ECO:0000259" key="8">
    <source>
        <dbReference type="Pfam" id="PF13354"/>
    </source>
</evidence>
<evidence type="ECO:0000256" key="4">
    <source>
        <dbReference type="ARBA" id="ARBA00022801"/>
    </source>
</evidence>
<dbReference type="GO" id="GO:0030655">
    <property type="term" value="P:beta-lactam antibiotic catabolic process"/>
    <property type="evidence" value="ECO:0007669"/>
    <property type="project" value="InterPro"/>
</dbReference>
<feature type="signal peptide" evidence="7">
    <location>
        <begin position="1"/>
        <end position="27"/>
    </location>
</feature>
<gene>
    <name evidence="9" type="ORF">SAMN05444165_4279</name>
</gene>
<evidence type="ECO:0000256" key="7">
    <source>
        <dbReference type="SAM" id="SignalP"/>
    </source>
</evidence>
<feature type="domain" description="Beta-lactamase class A catalytic" evidence="8">
    <location>
        <begin position="52"/>
        <end position="268"/>
    </location>
</feature>
<dbReference type="Proteomes" id="UP000185151">
    <property type="component" value="Unassembled WGS sequence"/>
</dbReference>
<dbReference type="GO" id="GO:0046677">
    <property type="term" value="P:response to antibiotic"/>
    <property type="evidence" value="ECO:0007669"/>
    <property type="project" value="UniProtKB-UniRule"/>
</dbReference>
<dbReference type="PRINTS" id="PR00118">
    <property type="entry name" value="BLACTAMASEA"/>
</dbReference>
<keyword evidence="4 6" id="KW-0378">Hydrolase</keyword>
<dbReference type="AlphaFoldDB" id="A0A1N6KQG6"/>
<evidence type="ECO:0000256" key="3">
    <source>
        <dbReference type="ARBA" id="ARBA00012865"/>
    </source>
</evidence>
<dbReference type="InterPro" id="IPR000871">
    <property type="entry name" value="Beta-lactam_class-A"/>
</dbReference>
<proteinExistence type="inferred from homology"/>
<dbReference type="Gene3D" id="3.40.710.10">
    <property type="entry name" value="DD-peptidase/beta-lactamase superfamily"/>
    <property type="match status" value="1"/>
</dbReference>
<dbReference type="PROSITE" id="PS00146">
    <property type="entry name" value="BETA_LACTAMASE_A"/>
    <property type="match status" value="1"/>
</dbReference>
<dbReference type="InterPro" id="IPR012338">
    <property type="entry name" value="Beta-lactam/transpept-like"/>
</dbReference>
<keyword evidence="10" id="KW-1185">Reference proteome</keyword>
<evidence type="ECO:0000256" key="1">
    <source>
        <dbReference type="ARBA" id="ARBA00001526"/>
    </source>
</evidence>
<evidence type="ECO:0000256" key="2">
    <source>
        <dbReference type="ARBA" id="ARBA00009009"/>
    </source>
</evidence>
<dbReference type="NCBIfam" id="NF033103">
    <property type="entry name" value="bla_class_A"/>
    <property type="match status" value="1"/>
</dbReference>
<evidence type="ECO:0000256" key="6">
    <source>
        <dbReference type="RuleBase" id="RU361140"/>
    </source>
</evidence>
<dbReference type="PANTHER" id="PTHR35333:SF3">
    <property type="entry name" value="BETA-LACTAMASE-TYPE TRANSPEPTIDASE FOLD CONTAINING PROTEIN"/>
    <property type="match status" value="1"/>
</dbReference>
<dbReference type="InterPro" id="IPR045155">
    <property type="entry name" value="Beta-lactam_cat"/>
</dbReference>
<protein>
    <recommendedName>
        <fullName evidence="3 6">Beta-lactamase</fullName>
        <ecNumber evidence="3 6">3.5.2.6</ecNumber>
    </recommendedName>
</protein>
<dbReference type="PANTHER" id="PTHR35333">
    <property type="entry name" value="BETA-LACTAMASE"/>
    <property type="match status" value="1"/>
</dbReference>
<keyword evidence="7" id="KW-0732">Signal</keyword>
<keyword evidence="5 6" id="KW-0046">Antibiotic resistance</keyword>
<accession>A0A1N6KQG6</accession>
<evidence type="ECO:0000256" key="5">
    <source>
        <dbReference type="ARBA" id="ARBA00023251"/>
    </source>
</evidence>
<dbReference type="RefSeq" id="WP_074298931.1">
    <property type="nucleotide sequence ID" value="NZ_FSRU01000002.1"/>
</dbReference>